<dbReference type="PANTHER" id="PTHR24043">
    <property type="entry name" value="SCAVENGER RECEPTOR CLASS F"/>
    <property type="match status" value="1"/>
</dbReference>
<evidence type="ECO:0000313" key="4">
    <source>
        <dbReference type="Proteomes" id="UP000005408"/>
    </source>
</evidence>
<evidence type="ECO:0000256" key="2">
    <source>
        <dbReference type="SAM" id="SignalP"/>
    </source>
</evidence>
<accession>A0A8W8P6E3</accession>
<keyword evidence="4" id="KW-1185">Reference proteome</keyword>
<reference evidence="3" key="1">
    <citation type="submission" date="2022-08" db="UniProtKB">
        <authorList>
            <consortium name="EnsemblMetazoa"/>
        </authorList>
    </citation>
    <scope>IDENTIFICATION</scope>
    <source>
        <strain evidence="3">05x7-T-G4-1.051#20</strain>
    </source>
</reference>
<name>A0A8W8P6E3_MAGGI</name>
<evidence type="ECO:0008006" key="5">
    <source>
        <dbReference type="Google" id="ProtNLM"/>
    </source>
</evidence>
<keyword evidence="2" id="KW-0732">Signal</keyword>
<dbReference type="AlphaFoldDB" id="A0A8W8P6E3"/>
<sequence length="106" mass="11848">MTPFFFTLLCLFVQCFAKECENGTYEDGCHTECIHCLNVTQCQLLNGTCSYGCKPGYRGPKCNKKCKPNTYGANCSMICGNCSRKKRCYHISGNCRGGCVRGFQRP</sequence>
<protein>
    <recommendedName>
        <fullName evidence="5">Scavenger receptor class F member 2</fullName>
    </recommendedName>
</protein>
<proteinExistence type="predicted"/>
<dbReference type="Proteomes" id="UP000005408">
    <property type="component" value="Unassembled WGS sequence"/>
</dbReference>
<organism evidence="3 4">
    <name type="scientific">Magallana gigas</name>
    <name type="common">Pacific oyster</name>
    <name type="synonym">Crassostrea gigas</name>
    <dbReference type="NCBI Taxonomy" id="29159"/>
    <lineage>
        <taxon>Eukaryota</taxon>
        <taxon>Metazoa</taxon>
        <taxon>Spiralia</taxon>
        <taxon>Lophotrochozoa</taxon>
        <taxon>Mollusca</taxon>
        <taxon>Bivalvia</taxon>
        <taxon>Autobranchia</taxon>
        <taxon>Pteriomorphia</taxon>
        <taxon>Ostreida</taxon>
        <taxon>Ostreoidea</taxon>
        <taxon>Ostreidae</taxon>
        <taxon>Magallana</taxon>
    </lineage>
</organism>
<dbReference type="PANTHER" id="PTHR24043:SF8">
    <property type="entry name" value="EGF-LIKE DOMAIN-CONTAINING PROTEIN"/>
    <property type="match status" value="1"/>
</dbReference>
<dbReference type="Gene3D" id="2.170.300.10">
    <property type="entry name" value="Tie2 ligand-binding domain superfamily"/>
    <property type="match status" value="1"/>
</dbReference>
<dbReference type="GO" id="GO:0005044">
    <property type="term" value="F:scavenger receptor activity"/>
    <property type="evidence" value="ECO:0007669"/>
    <property type="project" value="InterPro"/>
</dbReference>
<dbReference type="InterPro" id="IPR042635">
    <property type="entry name" value="MEGF10/SREC1/2-like"/>
</dbReference>
<evidence type="ECO:0000256" key="1">
    <source>
        <dbReference type="ARBA" id="ARBA00022536"/>
    </source>
</evidence>
<feature type="chain" id="PRO_5036461611" description="Scavenger receptor class F member 2" evidence="2">
    <location>
        <begin position="18"/>
        <end position="106"/>
    </location>
</feature>
<dbReference type="EnsemblMetazoa" id="G9546.2">
    <property type="protein sequence ID" value="G9546.2:cds"/>
    <property type="gene ID" value="G9546"/>
</dbReference>
<keyword evidence="1" id="KW-0245">EGF-like domain</keyword>
<evidence type="ECO:0000313" key="3">
    <source>
        <dbReference type="EnsemblMetazoa" id="G9546.2:cds"/>
    </source>
</evidence>
<feature type="signal peptide" evidence="2">
    <location>
        <begin position="1"/>
        <end position="17"/>
    </location>
</feature>